<protein>
    <submittedName>
        <fullName evidence="1">Uncharacterized protein</fullName>
    </submittedName>
</protein>
<gene>
    <name evidence="1" type="ORF">JBS370_LOCUS41272</name>
</gene>
<organism evidence="1 2">
    <name type="scientific">Rotaria sordida</name>
    <dbReference type="NCBI Taxonomy" id="392033"/>
    <lineage>
        <taxon>Eukaryota</taxon>
        <taxon>Metazoa</taxon>
        <taxon>Spiralia</taxon>
        <taxon>Gnathifera</taxon>
        <taxon>Rotifera</taxon>
        <taxon>Eurotatoria</taxon>
        <taxon>Bdelloidea</taxon>
        <taxon>Philodinida</taxon>
        <taxon>Philodinidae</taxon>
        <taxon>Rotaria</taxon>
    </lineage>
</organism>
<comment type="caution">
    <text evidence="1">The sequence shown here is derived from an EMBL/GenBank/DDBJ whole genome shotgun (WGS) entry which is preliminary data.</text>
</comment>
<evidence type="ECO:0000313" key="1">
    <source>
        <dbReference type="EMBL" id="CAF4329714.1"/>
    </source>
</evidence>
<name>A0A820K0B7_9BILA</name>
<dbReference type="AlphaFoldDB" id="A0A820K0B7"/>
<dbReference type="Proteomes" id="UP000663836">
    <property type="component" value="Unassembled WGS sequence"/>
</dbReference>
<sequence>MATTNNSDLLLSTTTIDNGDKNFEIFSLIWLDKDVNTNEDNWKIQQKLKESINFIKTFDDIKKCEQWIGRKIQQNAEEKIILIVSDSYGYEIVPRIYQLPQLIAIYIYCRVEMTNKQWLENYKEKVL</sequence>
<dbReference type="EMBL" id="CAJOBD010044088">
    <property type="protein sequence ID" value="CAF4329714.1"/>
    <property type="molecule type" value="Genomic_DNA"/>
</dbReference>
<evidence type="ECO:0000313" key="2">
    <source>
        <dbReference type="Proteomes" id="UP000663836"/>
    </source>
</evidence>
<accession>A0A820K0B7</accession>
<proteinExistence type="predicted"/>
<reference evidence="1" key="1">
    <citation type="submission" date="2021-02" db="EMBL/GenBank/DDBJ databases">
        <authorList>
            <person name="Nowell W R."/>
        </authorList>
    </citation>
    <scope>NUCLEOTIDE SEQUENCE</scope>
</reference>